<dbReference type="Proteomes" id="UP001596415">
    <property type="component" value="Unassembled WGS sequence"/>
</dbReference>
<accession>A0ABW2MTN2</accession>
<organism evidence="2 3">
    <name type="scientific">Jejudonia soesokkakensis</name>
    <dbReference type="NCBI Taxonomy" id="1323432"/>
    <lineage>
        <taxon>Bacteria</taxon>
        <taxon>Pseudomonadati</taxon>
        <taxon>Bacteroidota</taxon>
        <taxon>Flavobacteriia</taxon>
        <taxon>Flavobacteriales</taxon>
        <taxon>Flavobacteriaceae</taxon>
        <taxon>Jejudonia</taxon>
    </lineage>
</organism>
<evidence type="ECO:0000313" key="3">
    <source>
        <dbReference type="Proteomes" id="UP001596415"/>
    </source>
</evidence>
<sequence length="167" mass="19502">MKKFFSIVIICIFINCDENPKNEIVKEQSFTIAGTITGDYSDYIYLNYGTISDSIKVTSNRFEFKGVVDKPIQGSLNLKPYANIVPLYIENSNIQIQGDYEELHQNDKDYNILYIKNIKGSYTAEIQEDYKEFYQANQGKENFNVFYILNLSRLLKKIKIILLVEQY</sequence>
<proteinExistence type="predicted"/>
<reference evidence="3" key="1">
    <citation type="journal article" date="2019" name="Int. J. Syst. Evol. Microbiol.">
        <title>The Global Catalogue of Microorganisms (GCM) 10K type strain sequencing project: providing services to taxonomists for standard genome sequencing and annotation.</title>
        <authorList>
            <consortium name="The Broad Institute Genomics Platform"/>
            <consortium name="The Broad Institute Genome Sequencing Center for Infectious Disease"/>
            <person name="Wu L."/>
            <person name="Ma J."/>
        </authorList>
    </citation>
    <scope>NUCLEOTIDE SEQUENCE [LARGE SCALE GENOMIC DNA]</scope>
    <source>
        <strain evidence="3">CGMCC 1.16306</strain>
    </source>
</reference>
<gene>
    <name evidence="2" type="ORF">ACFQO1_11440</name>
</gene>
<feature type="domain" description="DUF4369" evidence="1">
    <location>
        <begin position="30"/>
        <end position="124"/>
    </location>
</feature>
<dbReference type="Pfam" id="PF14289">
    <property type="entry name" value="DUF4369"/>
    <property type="match status" value="1"/>
</dbReference>
<keyword evidence="3" id="KW-1185">Reference proteome</keyword>
<name>A0ABW2MTN2_9FLAO</name>
<evidence type="ECO:0000313" key="2">
    <source>
        <dbReference type="EMBL" id="MFC7358304.1"/>
    </source>
</evidence>
<evidence type="ECO:0000259" key="1">
    <source>
        <dbReference type="Pfam" id="PF14289"/>
    </source>
</evidence>
<comment type="caution">
    <text evidence="2">The sequence shown here is derived from an EMBL/GenBank/DDBJ whole genome shotgun (WGS) entry which is preliminary data.</text>
</comment>
<dbReference type="InterPro" id="IPR025380">
    <property type="entry name" value="DUF4369"/>
</dbReference>
<dbReference type="EMBL" id="JBHTBN010000006">
    <property type="protein sequence ID" value="MFC7358304.1"/>
    <property type="molecule type" value="Genomic_DNA"/>
</dbReference>
<dbReference type="RefSeq" id="WP_380218252.1">
    <property type="nucleotide sequence ID" value="NZ_JBHTBN010000006.1"/>
</dbReference>
<protein>
    <submittedName>
        <fullName evidence="2">DUF4369 domain-containing protein</fullName>
    </submittedName>
</protein>